<protein>
    <submittedName>
        <fullName evidence="1">Uncharacterized protein</fullName>
    </submittedName>
</protein>
<name>B8BSX1_THAPS</name>
<evidence type="ECO:0000313" key="1">
    <source>
        <dbReference type="EMBL" id="EED96202.1"/>
    </source>
</evidence>
<evidence type="ECO:0000313" key="2">
    <source>
        <dbReference type="Proteomes" id="UP000001449"/>
    </source>
</evidence>
<dbReference type="InterPro" id="IPR029026">
    <property type="entry name" value="tRNA_m1G_MTases_N"/>
</dbReference>
<dbReference type="EMBL" id="CM000638">
    <property type="protein sequence ID" value="EED96202.1"/>
    <property type="molecule type" value="Genomic_DNA"/>
</dbReference>
<dbReference type="InterPro" id="IPR051259">
    <property type="entry name" value="rRNA_Methyltransferase"/>
</dbReference>
<reference evidence="1 2" key="1">
    <citation type="journal article" date="2004" name="Science">
        <title>The genome of the diatom Thalassiosira pseudonana: ecology, evolution, and metabolism.</title>
        <authorList>
            <person name="Armbrust E.V."/>
            <person name="Berges J.A."/>
            <person name="Bowler C."/>
            <person name="Green B.R."/>
            <person name="Martinez D."/>
            <person name="Putnam N.H."/>
            <person name="Zhou S."/>
            <person name="Allen A.E."/>
            <person name="Apt K.E."/>
            <person name="Bechner M."/>
            <person name="Brzezinski M.A."/>
            <person name="Chaal B.K."/>
            <person name="Chiovitti A."/>
            <person name="Davis A.K."/>
            <person name="Demarest M.S."/>
            <person name="Detter J.C."/>
            <person name="Glavina T."/>
            <person name="Goodstein D."/>
            <person name="Hadi M.Z."/>
            <person name="Hellsten U."/>
            <person name="Hildebrand M."/>
            <person name="Jenkins B.D."/>
            <person name="Jurka J."/>
            <person name="Kapitonov V.V."/>
            <person name="Kroger N."/>
            <person name="Lau W.W."/>
            <person name="Lane T.W."/>
            <person name="Larimer F.W."/>
            <person name="Lippmeier J.C."/>
            <person name="Lucas S."/>
            <person name="Medina M."/>
            <person name="Montsant A."/>
            <person name="Obornik M."/>
            <person name="Parker M.S."/>
            <person name="Palenik B."/>
            <person name="Pazour G.J."/>
            <person name="Richardson P.M."/>
            <person name="Rynearson T.A."/>
            <person name="Saito M.A."/>
            <person name="Schwartz D.C."/>
            <person name="Thamatrakoln K."/>
            <person name="Valentin K."/>
            <person name="Vardi A."/>
            <person name="Wilkerson F.P."/>
            <person name="Rokhsar D.S."/>
        </authorList>
    </citation>
    <scope>NUCLEOTIDE SEQUENCE [LARGE SCALE GENOMIC DNA]</scope>
    <source>
        <strain evidence="1 2">CCMP1335</strain>
    </source>
</reference>
<dbReference type="PANTHER" id="PTHR43191:SF7">
    <property type="entry name" value="OBP33PEP LIKE PROTEIN"/>
    <property type="match status" value="1"/>
</dbReference>
<gene>
    <name evidence="1" type="ORF">THAPSDRAFT_951</name>
</gene>
<dbReference type="Proteomes" id="UP000001449">
    <property type="component" value="Chromosome 1"/>
</dbReference>
<accession>B8BSX1</accession>
<organism evidence="1 2">
    <name type="scientific">Thalassiosira pseudonana</name>
    <name type="common">Marine diatom</name>
    <name type="synonym">Cyclotella nana</name>
    <dbReference type="NCBI Taxonomy" id="35128"/>
    <lineage>
        <taxon>Eukaryota</taxon>
        <taxon>Sar</taxon>
        <taxon>Stramenopiles</taxon>
        <taxon>Ochrophyta</taxon>
        <taxon>Bacillariophyta</taxon>
        <taxon>Coscinodiscophyceae</taxon>
        <taxon>Thalassiosirophycidae</taxon>
        <taxon>Thalassiosirales</taxon>
        <taxon>Thalassiosiraceae</taxon>
        <taxon>Thalassiosira</taxon>
    </lineage>
</organism>
<sequence length="348" mass="38761">MSSQEPSHQTNTTSSDGTDDKKKWYLLIDNPSKSNHLGTYLRCAAAFQCHQVLLVGYDKFNCQGSFGANLYLDIVAFHSWDRVFRYVRGGCIENEPEAQAMDGSAAIVDERHDNQHISIIGILGAFGGGEELFSSKGVSVYEHPETGFVSLTPAMEQTLPQQPGEDNIQQLPFKSYPVHHRPFSTHVCFLLSKDKRGLTIDKARMCDGFVHVPHLDIFDVDDGGCSVPVPTATPPLPKETVDTQHQTQQLQPMVFVKPASLLDTATVFSIVLHHFTECSGYVERQFNANQKFAKDERPSRVRYLGVGKSHKEKDDCKAVDDVTAQEEQDAAMMMWKSTGEEAVNDGDY</sequence>
<dbReference type="AlphaFoldDB" id="B8BSX1"/>
<dbReference type="eggNOG" id="ENOG502T27E">
    <property type="taxonomic scope" value="Eukaryota"/>
</dbReference>
<keyword evidence="2" id="KW-1185">Reference proteome</keyword>
<proteinExistence type="predicted"/>
<dbReference type="PANTHER" id="PTHR43191">
    <property type="entry name" value="RRNA METHYLTRANSFERASE 3"/>
    <property type="match status" value="1"/>
</dbReference>
<dbReference type="InParanoid" id="B8BSX1"/>
<dbReference type="PaxDb" id="35128-Thaps951"/>
<dbReference type="Gene3D" id="3.40.1280.10">
    <property type="match status" value="1"/>
</dbReference>
<dbReference type="RefSeq" id="XP_002286561.1">
    <property type="nucleotide sequence ID" value="XM_002286525.1"/>
</dbReference>
<dbReference type="HOGENOM" id="CLU_798084_0_0_1"/>
<dbReference type="KEGG" id="tps:THAPSDRAFT_951"/>
<dbReference type="STRING" id="35128.B8BSX1"/>
<reference evidence="1 2" key="2">
    <citation type="journal article" date="2008" name="Nature">
        <title>The Phaeodactylum genome reveals the evolutionary history of diatom genomes.</title>
        <authorList>
            <person name="Bowler C."/>
            <person name="Allen A.E."/>
            <person name="Badger J.H."/>
            <person name="Grimwood J."/>
            <person name="Jabbari K."/>
            <person name="Kuo A."/>
            <person name="Maheswari U."/>
            <person name="Martens C."/>
            <person name="Maumus F."/>
            <person name="Otillar R.P."/>
            <person name="Rayko E."/>
            <person name="Salamov A."/>
            <person name="Vandepoele K."/>
            <person name="Beszteri B."/>
            <person name="Gruber A."/>
            <person name="Heijde M."/>
            <person name="Katinka M."/>
            <person name="Mock T."/>
            <person name="Valentin K."/>
            <person name="Verret F."/>
            <person name="Berges J.A."/>
            <person name="Brownlee C."/>
            <person name="Cadoret J.P."/>
            <person name="Chiovitti A."/>
            <person name="Choi C.J."/>
            <person name="Coesel S."/>
            <person name="De Martino A."/>
            <person name="Detter J.C."/>
            <person name="Durkin C."/>
            <person name="Falciatore A."/>
            <person name="Fournet J."/>
            <person name="Haruta M."/>
            <person name="Huysman M.J."/>
            <person name="Jenkins B.D."/>
            <person name="Jiroutova K."/>
            <person name="Jorgensen R.E."/>
            <person name="Joubert Y."/>
            <person name="Kaplan A."/>
            <person name="Kroger N."/>
            <person name="Kroth P.G."/>
            <person name="La Roche J."/>
            <person name="Lindquist E."/>
            <person name="Lommer M."/>
            <person name="Martin-Jezequel V."/>
            <person name="Lopez P.J."/>
            <person name="Lucas S."/>
            <person name="Mangogna M."/>
            <person name="McGinnis K."/>
            <person name="Medlin L.K."/>
            <person name="Montsant A."/>
            <person name="Oudot-Le Secq M.P."/>
            <person name="Napoli C."/>
            <person name="Obornik M."/>
            <person name="Parker M.S."/>
            <person name="Petit J.L."/>
            <person name="Porcel B.M."/>
            <person name="Poulsen N."/>
            <person name="Robison M."/>
            <person name="Rychlewski L."/>
            <person name="Rynearson T.A."/>
            <person name="Schmutz J."/>
            <person name="Shapiro H."/>
            <person name="Siaut M."/>
            <person name="Stanley M."/>
            <person name="Sussman M.R."/>
            <person name="Taylor A.R."/>
            <person name="Vardi A."/>
            <person name="von Dassow P."/>
            <person name="Vyverman W."/>
            <person name="Willis A."/>
            <person name="Wyrwicz L.S."/>
            <person name="Rokhsar D.S."/>
            <person name="Weissenbach J."/>
            <person name="Armbrust E.V."/>
            <person name="Green B.R."/>
            <person name="Van de Peer Y."/>
            <person name="Grigoriev I.V."/>
        </authorList>
    </citation>
    <scope>NUCLEOTIDE SEQUENCE [LARGE SCALE GENOMIC DNA]</scope>
    <source>
        <strain evidence="1 2">CCMP1335</strain>
    </source>
</reference>
<dbReference type="SUPFAM" id="SSF75217">
    <property type="entry name" value="alpha/beta knot"/>
    <property type="match status" value="1"/>
</dbReference>
<dbReference type="GeneID" id="7445683"/>
<dbReference type="InterPro" id="IPR029028">
    <property type="entry name" value="Alpha/beta_knot_MTases"/>
</dbReference>